<feature type="signal peptide" evidence="4">
    <location>
        <begin position="1"/>
        <end position="24"/>
    </location>
</feature>
<dbReference type="InterPro" id="IPR051012">
    <property type="entry name" value="CellSynth/LPSAsmb/PSIAsmb"/>
</dbReference>
<evidence type="ECO:0000256" key="4">
    <source>
        <dbReference type="SAM" id="SignalP"/>
    </source>
</evidence>
<dbReference type="AlphaFoldDB" id="A0A069CY52"/>
<dbReference type="InterPro" id="IPR011990">
    <property type="entry name" value="TPR-like_helical_dom_sf"/>
</dbReference>
<dbReference type="SUPFAM" id="SSF81901">
    <property type="entry name" value="HCP-like"/>
    <property type="match status" value="1"/>
</dbReference>
<dbReference type="Pfam" id="PF14559">
    <property type="entry name" value="TPR_19"/>
    <property type="match status" value="1"/>
</dbReference>
<feature type="repeat" description="TPR" evidence="3">
    <location>
        <begin position="438"/>
        <end position="471"/>
    </location>
</feature>
<dbReference type="Proteomes" id="UP000027601">
    <property type="component" value="Unassembled WGS sequence"/>
</dbReference>
<dbReference type="RefSeq" id="WP_081698258.1">
    <property type="nucleotide sequence ID" value="NZ_BAJS01000001.1"/>
</dbReference>
<keyword evidence="6" id="KW-1185">Reference proteome</keyword>
<feature type="chain" id="PRO_5001662135" evidence="4">
    <location>
        <begin position="25"/>
        <end position="590"/>
    </location>
</feature>
<gene>
    <name evidence="5" type="ORF">JCM15093_209</name>
</gene>
<dbReference type="Pfam" id="PF13181">
    <property type="entry name" value="TPR_8"/>
    <property type="match status" value="2"/>
</dbReference>
<keyword evidence="1" id="KW-0677">Repeat</keyword>
<feature type="repeat" description="TPR" evidence="3">
    <location>
        <begin position="223"/>
        <end position="256"/>
    </location>
</feature>
<accession>A0A069CY52</accession>
<dbReference type="Gene3D" id="1.25.40.10">
    <property type="entry name" value="Tetratricopeptide repeat domain"/>
    <property type="match status" value="4"/>
</dbReference>
<dbReference type="PROSITE" id="PS51257">
    <property type="entry name" value="PROKAR_LIPOPROTEIN"/>
    <property type="match status" value="1"/>
</dbReference>
<organism evidence="5 6">
    <name type="scientific">Bacteroides graminisolvens DSM 19988 = JCM 15093</name>
    <dbReference type="NCBI Taxonomy" id="1121097"/>
    <lineage>
        <taxon>Bacteria</taxon>
        <taxon>Pseudomonadati</taxon>
        <taxon>Bacteroidota</taxon>
        <taxon>Bacteroidia</taxon>
        <taxon>Bacteroidales</taxon>
        <taxon>Bacteroidaceae</taxon>
        <taxon>Bacteroides</taxon>
    </lineage>
</organism>
<dbReference type="PROSITE" id="PS50293">
    <property type="entry name" value="TPR_REGION"/>
    <property type="match status" value="1"/>
</dbReference>
<evidence type="ECO:0000256" key="2">
    <source>
        <dbReference type="ARBA" id="ARBA00022803"/>
    </source>
</evidence>
<dbReference type="InterPro" id="IPR019734">
    <property type="entry name" value="TPR_rpt"/>
</dbReference>
<dbReference type="OrthoDB" id="9814220at2"/>
<keyword evidence="2 3" id="KW-0802">TPR repeat</keyword>
<evidence type="ECO:0000256" key="1">
    <source>
        <dbReference type="ARBA" id="ARBA00022737"/>
    </source>
</evidence>
<dbReference type="SUPFAM" id="SSF48452">
    <property type="entry name" value="TPR-like"/>
    <property type="match status" value="2"/>
</dbReference>
<comment type="caution">
    <text evidence="5">The sequence shown here is derived from an EMBL/GenBank/DDBJ whole genome shotgun (WGS) entry which is preliminary data.</text>
</comment>
<dbReference type="PROSITE" id="PS50005">
    <property type="entry name" value="TPR"/>
    <property type="match status" value="5"/>
</dbReference>
<evidence type="ECO:0000256" key="3">
    <source>
        <dbReference type="PROSITE-ProRule" id="PRU00339"/>
    </source>
</evidence>
<keyword evidence="4" id="KW-0732">Signal</keyword>
<sequence>MAGLIRNSFLSLSCLVLLSCFLNACSPAGKIKGRRSESLTQTSVLSLDMQRKYNYYFLEAARLKAKGQYDAAFDLYKHCLAIQPDAPSALYEISQFYLYLKQVPQGQEALEKAVENDPQNYWYSQGLSNLYQQQGQKEKAINLLEDMYQRFPERRESLFNLVDLYNQTKDYKNVIHTLDRLEQIIGKNEQLSMEKFRIYLQMEDDKKAFQEIEKLAEEYPMDMRYLTLLGDLYLQNGKKQEAYSTYQKVLSIEPDNAMAMFALASYYEQTGQKELYQQQIDTLLLNNQVPSETRVNVMREFIVQAEQESKDSTRVIAMFDRMLRQDPDDDQVPMLYAQYLLSKGMEKESIPVLKLVLQIDPTNTAARMTLLGSAIRKNDFQEVIGLCEPGIEANPESLEFYYYLGIAYYQAERLDDALAIYQRALQHVTADSKKEVVSDFYSMMGDIYHSKDKMAEAYAAYDSALVYNPSNIGALNNYAYYLSVERRELDKAEEMSFKTVKAEPKNSTYLDTYAWILFEKGNYAEARIYIDEALKNGGEQSDVIVEHSGDIYYMTGDVENALKFWKKALEMGSKSATIKKKIEQKKYITE</sequence>
<dbReference type="EMBL" id="BAJS01000001">
    <property type="protein sequence ID" value="GAK35132.1"/>
    <property type="molecule type" value="Genomic_DNA"/>
</dbReference>
<feature type="repeat" description="TPR" evidence="3">
    <location>
        <begin position="542"/>
        <end position="575"/>
    </location>
</feature>
<protein>
    <submittedName>
        <fullName evidence="5">Uncharacterized protein</fullName>
    </submittedName>
</protein>
<dbReference type="PANTHER" id="PTHR45586:SF1">
    <property type="entry name" value="LIPOPOLYSACCHARIDE ASSEMBLY PROTEIN B"/>
    <property type="match status" value="1"/>
</dbReference>
<name>A0A069CY52_9BACE</name>
<dbReference type="Pfam" id="PF13432">
    <property type="entry name" value="TPR_16"/>
    <property type="match status" value="1"/>
</dbReference>
<proteinExistence type="predicted"/>
<feature type="repeat" description="TPR" evidence="3">
    <location>
        <begin position="87"/>
        <end position="120"/>
    </location>
</feature>
<evidence type="ECO:0000313" key="5">
    <source>
        <dbReference type="EMBL" id="GAK35132.1"/>
    </source>
</evidence>
<dbReference type="STRING" id="1121097.GCA_000428125_00340"/>
<dbReference type="eggNOG" id="COG0457">
    <property type="taxonomic scope" value="Bacteria"/>
</dbReference>
<evidence type="ECO:0000313" key="6">
    <source>
        <dbReference type="Proteomes" id="UP000027601"/>
    </source>
</evidence>
<dbReference type="PANTHER" id="PTHR45586">
    <property type="entry name" value="TPR REPEAT-CONTAINING PROTEIN PA4667"/>
    <property type="match status" value="1"/>
</dbReference>
<feature type="repeat" description="TPR" evidence="3">
    <location>
        <begin position="398"/>
        <end position="431"/>
    </location>
</feature>
<dbReference type="SMART" id="SM00028">
    <property type="entry name" value="TPR"/>
    <property type="match status" value="8"/>
</dbReference>
<reference evidence="5 6" key="1">
    <citation type="journal article" date="2015" name="Microbes Environ.">
        <title>Distribution and evolution of nitrogen fixation genes in the phylum bacteroidetes.</title>
        <authorList>
            <person name="Inoue J."/>
            <person name="Oshima K."/>
            <person name="Suda W."/>
            <person name="Sakamoto M."/>
            <person name="Iino T."/>
            <person name="Noda S."/>
            <person name="Hongoh Y."/>
            <person name="Hattori M."/>
            <person name="Ohkuma M."/>
        </authorList>
    </citation>
    <scope>NUCLEOTIDE SEQUENCE [LARGE SCALE GENOMIC DNA]</scope>
    <source>
        <strain evidence="5 6">JCM 15093</strain>
    </source>
</reference>